<dbReference type="EMBL" id="FXZK01000007">
    <property type="protein sequence ID" value="SMY09101.1"/>
    <property type="molecule type" value="Genomic_DNA"/>
</dbReference>
<dbReference type="InterPro" id="IPR036188">
    <property type="entry name" value="FAD/NAD-bd_sf"/>
</dbReference>
<dbReference type="RefSeq" id="WP_093993292.1">
    <property type="nucleotide sequence ID" value="NZ_FXZK01000007.1"/>
</dbReference>
<feature type="domain" description="SoxA A3" evidence="6">
    <location>
        <begin position="516"/>
        <end position="599"/>
    </location>
</feature>
<dbReference type="SUPFAM" id="SSF51905">
    <property type="entry name" value="FAD/NAD(P)-binding domain"/>
    <property type="match status" value="1"/>
</dbReference>
<dbReference type="InterPro" id="IPR029043">
    <property type="entry name" value="GcvT/YgfZ_C"/>
</dbReference>
<dbReference type="AlphaFoldDB" id="A0A238LHH0"/>
<dbReference type="OrthoDB" id="5287468at2"/>
<dbReference type="Pfam" id="PF13510">
    <property type="entry name" value="Fer2_4"/>
    <property type="match status" value="1"/>
</dbReference>
<dbReference type="GO" id="GO:0004047">
    <property type="term" value="F:aminomethyltransferase activity"/>
    <property type="evidence" value="ECO:0007669"/>
    <property type="project" value="UniProtKB-EC"/>
</dbReference>
<dbReference type="NCBIfam" id="TIGR01372">
    <property type="entry name" value="soxA"/>
    <property type="match status" value="1"/>
</dbReference>
<evidence type="ECO:0000259" key="5">
    <source>
        <dbReference type="Pfam" id="PF08669"/>
    </source>
</evidence>
<dbReference type="Pfam" id="PF07992">
    <property type="entry name" value="Pyr_redox_2"/>
    <property type="match status" value="1"/>
</dbReference>
<evidence type="ECO:0000259" key="6">
    <source>
        <dbReference type="Pfam" id="PF17806"/>
    </source>
</evidence>
<dbReference type="GO" id="GO:0046653">
    <property type="term" value="P:tetrahydrofolate metabolic process"/>
    <property type="evidence" value="ECO:0007669"/>
    <property type="project" value="InterPro"/>
</dbReference>
<dbReference type="Pfam" id="PF01571">
    <property type="entry name" value="GCV_T"/>
    <property type="match status" value="1"/>
</dbReference>
<keyword evidence="2" id="KW-0560">Oxidoreductase</keyword>
<dbReference type="PANTHER" id="PTHR43757:SF2">
    <property type="entry name" value="AMINOMETHYLTRANSFERASE, MITOCHONDRIAL"/>
    <property type="match status" value="1"/>
</dbReference>
<dbReference type="Gene3D" id="3.30.1360.120">
    <property type="entry name" value="Probable tRNA modification gtpase trme, domain 1"/>
    <property type="match status" value="1"/>
</dbReference>
<sequence>MSTRLATGGRFIDRSQPRAFSFNGKRLRGYAGDTLASALLANDQMLVGRSFKYHRPRGVVAAGAEEPNGLVNLGKGQHFEPNQRVTTTELFDGLEAESQNHWPSLEFDVGAVNARLSRFLPAGFYYKMFIHPRSFWKHIYEPFIRASAGLGKAPKSRDADTYEHFHAHVDVLVIGGGISGLAAALAAGRAGVRVLLIEQTAHWGGRAPVDDPQINGLGAEEWINSTLQALEEMPNVQIRTRMMGAGVYDHGSVLCYEQLTDHIGPKDGPRHRLWQVRADRVITATGAIERPLSFAGNDVPGVMLAAALRDFVVNFGVSVGDRTVVVTNNDDAYRTAIVLKTAGLDVPCIVDARPAPTGELVAEARALGIRVEAGKGIAKVKGGKRVTAVALCAQAGEGAVLEEIPCDAVAMSGGWSPVVHLWSHCGGKLTWDEAGAMFRPDPDRPPTGADGEGFVLAAGTANGFLATSEALADAYAAGQIAAGIKKGKGPSALAPAEEPMAPVWMMPQGAAISLREKMWLDYQNDVKVSDVQLAAREGYESVEHTKRYTTLGMATDQGKLSNINGLAILSDSLGRPIPSVGTTTFRPPYTPISMGAIAGAARDGLFQPIRKTPMHGWHEANGAEFEPVGQWRRPYAFRRNGESTEAAVHREVKNTRDAVGLLDASTLGKLIVKGPDAGKFLDMLYTNMMSTLPVGKCRYGLMCSENGFLSDDGVVARIDEDTWLCHTTTGGADRIHAWMEDWLQCEWWNWKVYVANVTEQYAQVAVVGPKARMLLEKLGGGMDLSKEALPFMQWADGRIGDFDARVYRISFSGELSYEVAVPAGQGLAFWEALLAAGEEFGVMPYGTEALHIMRAEKGFIMIGDETDGTIIPQDLGLSWAISKKKDDYLGKRAHQRPHMTDPNRWKLVGLETTDGSVIPDGAYAVSEGVNDNGQRNTQGRVTSTYMSPTLGRGIAMGLILNGPDRMGELVEFPKIDGTSVTAKIVSPVFYDPEGEKQNG</sequence>
<comment type="similarity">
    <text evidence="1">Belongs to the GcvT family.</text>
</comment>
<evidence type="ECO:0000313" key="7">
    <source>
        <dbReference type="EMBL" id="SMY09101.1"/>
    </source>
</evidence>
<gene>
    <name evidence="7" type="primary">gcvT_2</name>
    <name evidence="7" type="ORF">LOM8899_03263</name>
</gene>
<dbReference type="InterPro" id="IPR041117">
    <property type="entry name" value="SoxA_A3"/>
</dbReference>
<feature type="domain" description="Aminomethyltransferase C-terminal" evidence="5">
    <location>
        <begin position="906"/>
        <end position="991"/>
    </location>
</feature>
<reference evidence="7 8" key="1">
    <citation type="submission" date="2017-05" db="EMBL/GenBank/DDBJ databases">
        <authorList>
            <person name="Song R."/>
            <person name="Chenine A.L."/>
            <person name="Ruprecht R.M."/>
        </authorList>
    </citation>
    <scope>NUCLEOTIDE SEQUENCE [LARGE SCALE GENOMIC DNA]</scope>
    <source>
        <strain evidence="7 8">CECT 8899</strain>
    </source>
</reference>
<dbReference type="Gene3D" id="3.10.20.440">
    <property type="entry name" value="2Fe-2S iron-sulphur cluster binding domain, sarcosine oxidase, alpha subunit, N-terminal domain"/>
    <property type="match status" value="1"/>
</dbReference>
<dbReference type="EC" id="2.1.2.10" evidence="7"/>
<dbReference type="InterPro" id="IPR006222">
    <property type="entry name" value="GCVT_N"/>
</dbReference>
<evidence type="ECO:0000256" key="2">
    <source>
        <dbReference type="ARBA" id="ARBA00023002"/>
    </source>
</evidence>
<feature type="domain" description="GCVT N-terminal" evidence="3">
    <location>
        <begin position="614"/>
        <end position="885"/>
    </location>
</feature>
<dbReference type="Pfam" id="PF17806">
    <property type="entry name" value="SO_alpha_A3"/>
    <property type="match status" value="1"/>
</dbReference>
<dbReference type="GO" id="GO:0008115">
    <property type="term" value="F:sarcosine oxidase activity"/>
    <property type="evidence" value="ECO:0007669"/>
    <property type="project" value="InterPro"/>
</dbReference>
<proteinExistence type="inferred from homology"/>
<dbReference type="SUPFAM" id="SSF101790">
    <property type="entry name" value="Aminomethyltransferase beta-barrel domain"/>
    <property type="match status" value="1"/>
</dbReference>
<name>A0A238LHH0_9RHOB</name>
<keyword evidence="8" id="KW-1185">Reference proteome</keyword>
<evidence type="ECO:0000259" key="4">
    <source>
        <dbReference type="Pfam" id="PF07992"/>
    </source>
</evidence>
<dbReference type="Pfam" id="PF08669">
    <property type="entry name" value="GCV_T_C"/>
    <property type="match status" value="1"/>
</dbReference>
<dbReference type="InterPro" id="IPR028896">
    <property type="entry name" value="GcvT/YgfZ/DmdA"/>
</dbReference>
<dbReference type="PANTHER" id="PTHR43757">
    <property type="entry name" value="AMINOMETHYLTRANSFERASE"/>
    <property type="match status" value="1"/>
</dbReference>
<dbReference type="PRINTS" id="PR00411">
    <property type="entry name" value="PNDRDTASEI"/>
</dbReference>
<accession>A0A238LHH0</accession>
<protein>
    <submittedName>
        <fullName evidence="7">Aminomethyltransferase</fullName>
        <ecNumber evidence="7">2.1.2.10</ecNumber>
    </submittedName>
</protein>
<dbReference type="InterPro" id="IPR006277">
    <property type="entry name" value="Sarcosine_oxidase_asu"/>
</dbReference>
<evidence type="ECO:0000256" key="1">
    <source>
        <dbReference type="ARBA" id="ARBA00008609"/>
    </source>
</evidence>
<evidence type="ECO:0000313" key="8">
    <source>
        <dbReference type="Proteomes" id="UP000201613"/>
    </source>
</evidence>
<dbReference type="Gene3D" id="3.50.50.60">
    <property type="entry name" value="FAD/NAD(P)-binding domain"/>
    <property type="match status" value="1"/>
</dbReference>
<evidence type="ECO:0000259" key="3">
    <source>
        <dbReference type="Pfam" id="PF01571"/>
    </source>
</evidence>
<dbReference type="SUPFAM" id="SSF103025">
    <property type="entry name" value="Folate-binding domain"/>
    <property type="match status" value="1"/>
</dbReference>
<dbReference type="InterPro" id="IPR023753">
    <property type="entry name" value="FAD/NAD-binding_dom"/>
</dbReference>
<dbReference type="InterPro" id="IPR042204">
    <property type="entry name" value="2Fe-2S-bd_N"/>
</dbReference>
<keyword evidence="7" id="KW-0808">Transferase</keyword>
<dbReference type="PRINTS" id="PR00368">
    <property type="entry name" value="FADPNR"/>
</dbReference>
<dbReference type="PIRSF" id="PIRSF037980">
    <property type="entry name" value="SoxA"/>
    <property type="match status" value="1"/>
</dbReference>
<dbReference type="GO" id="GO:0008168">
    <property type="term" value="F:methyltransferase activity"/>
    <property type="evidence" value="ECO:0007669"/>
    <property type="project" value="UniProtKB-KW"/>
</dbReference>
<dbReference type="Proteomes" id="UP000201613">
    <property type="component" value="Unassembled WGS sequence"/>
</dbReference>
<keyword evidence="7" id="KW-0489">Methyltransferase</keyword>
<dbReference type="InterPro" id="IPR013977">
    <property type="entry name" value="GcvT_C"/>
</dbReference>
<feature type="domain" description="FAD/NAD(P)-binding" evidence="4">
    <location>
        <begin position="170"/>
        <end position="424"/>
    </location>
</feature>
<organism evidence="7 8">
    <name type="scientific">Flavimaricola marinus</name>
    <dbReference type="NCBI Taxonomy" id="1819565"/>
    <lineage>
        <taxon>Bacteria</taxon>
        <taxon>Pseudomonadati</taxon>
        <taxon>Pseudomonadota</taxon>
        <taxon>Alphaproteobacteria</taxon>
        <taxon>Rhodobacterales</taxon>
        <taxon>Paracoccaceae</taxon>
        <taxon>Flavimaricola</taxon>
    </lineage>
</organism>
<dbReference type="InterPro" id="IPR027266">
    <property type="entry name" value="TrmE/GcvT-like"/>
</dbReference>
<dbReference type="GO" id="GO:0032259">
    <property type="term" value="P:methylation"/>
    <property type="evidence" value="ECO:0007669"/>
    <property type="project" value="UniProtKB-KW"/>
</dbReference>